<dbReference type="PANTHER" id="PTHR43798">
    <property type="entry name" value="MONOACYLGLYCEROL LIPASE"/>
    <property type="match status" value="1"/>
</dbReference>
<evidence type="ECO:0000256" key="1">
    <source>
        <dbReference type="ARBA" id="ARBA00022801"/>
    </source>
</evidence>
<dbReference type="GO" id="GO:0016787">
    <property type="term" value="F:hydrolase activity"/>
    <property type="evidence" value="ECO:0007669"/>
    <property type="project" value="UniProtKB-KW"/>
</dbReference>
<protein>
    <submittedName>
        <fullName evidence="4">Alpha/beta fold hydrolase</fullName>
    </submittedName>
</protein>
<feature type="domain" description="AB hydrolase-1" evidence="3">
    <location>
        <begin position="29"/>
        <end position="255"/>
    </location>
</feature>
<dbReference type="Gene3D" id="3.40.50.1820">
    <property type="entry name" value="alpha/beta hydrolase"/>
    <property type="match status" value="1"/>
</dbReference>
<proteinExistence type="predicted"/>
<dbReference type="EMBL" id="VYUA01000003">
    <property type="protein sequence ID" value="KAB2593500.1"/>
    <property type="molecule type" value="Genomic_DNA"/>
</dbReference>
<dbReference type="GO" id="GO:0016020">
    <property type="term" value="C:membrane"/>
    <property type="evidence" value="ECO:0007669"/>
    <property type="project" value="TreeGrafter"/>
</dbReference>
<evidence type="ECO:0000259" key="3">
    <source>
        <dbReference type="Pfam" id="PF00561"/>
    </source>
</evidence>
<name>A0A5N5EXD5_9ACTN</name>
<dbReference type="SUPFAM" id="SSF53474">
    <property type="entry name" value="alpha/beta-Hydrolases"/>
    <property type="match status" value="1"/>
</dbReference>
<dbReference type="Pfam" id="PF00561">
    <property type="entry name" value="Abhydrolase_1"/>
    <property type="match status" value="1"/>
</dbReference>
<evidence type="ECO:0000256" key="2">
    <source>
        <dbReference type="SAM" id="MobiDB-lite"/>
    </source>
</evidence>
<dbReference type="AlphaFoldDB" id="A0A5N5EXD5"/>
<evidence type="ECO:0000313" key="4">
    <source>
        <dbReference type="EMBL" id="KAB2593500.1"/>
    </source>
</evidence>
<reference evidence="4 5" key="1">
    <citation type="submission" date="2019-09" db="EMBL/GenBank/DDBJ databases">
        <authorList>
            <person name="Liu P."/>
        </authorList>
    </citation>
    <scope>NUCLEOTIDE SEQUENCE [LARGE SCALE GENOMIC DNA]</scope>
    <source>
        <strain evidence="4 5">TRM68085</strain>
    </source>
</reference>
<dbReference type="PRINTS" id="PR00111">
    <property type="entry name" value="ABHYDROLASE"/>
</dbReference>
<accession>A0A5N5EXD5</accession>
<dbReference type="PANTHER" id="PTHR43798:SF31">
    <property type="entry name" value="AB HYDROLASE SUPERFAMILY PROTEIN YCLE"/>
    <property type="match status" value="1"/>
</dbReference>
<evidence type="ECO:0000313" key="5">
    <source>
        <dbReference type="Proteomes" id="UP000326907"/>
    </source>
</evidence>
<dbReference type="InterPro" id="IPR029058">
    <property type="entry name" value="AB_hydrolase_fold"/>
</dbReference>
<dbReference type="RefSeq" id="WP_151509085.1">
    <property type="nucleotide sequence ID" value="NZ_JBMVCA010000011.1"/>
</dbReference>
<organism evidence="4 5">
    <name type="scientific">Streptomyces arboris</name>
    <dbReference type="NCBI Taxonomy" id="2600619"/>
    <lineage>
        <taxon>Bacteria</taxon>
        <taxon>Bacillati</taxon>
        <taxon>Actinomycetota</taxon>
        <taxon>Actinomycetes</taxon>
        <taxon>Kitasatosporales</taxon>
        <taxon>Streptomycetaceae</taxon>
        <taxon>Streptomyces</taxon>
    </lineage>
</organism>
<keyword evidence="1 4" id="KW-0378">Hydrolase</keyword>
<sequence length="275" mass="28659">MTSTHESAPPTTPLPAPLARTVRGSGPGLLLAHGAGGGIEANYGPILDGLAARHTAIGVDYPGAGDSPRSLTPLDVDTLADELVAAADAEGVERFAVSGYSLGGPVAIRVAARHPERVDALVLSATFAYADTRTDLVASVWRQLLAVDDPRLLGEFVQLMALGEGALNTFTPDEIRAGAELITATVPPGTGDQVDLVRRIDVREDLAGITVPALVIVTAADPLVSPTLQRALAAGLPGSETAELRTGHLPFAERPQEWLELITEFLARHREGGRA</sequence>
<gene>
    <name evidence="4" type="ORF">F5983_04215</name>
</gene>
<feature type="region of interest" description="Disordered" evidence="2">
    <location>
        <begin position="1"/>
        <end position="20"/>
    </location>
</feature>
<dbReference type="InterPro" id="IPR000073">
    <property type="entry name" value="AB_hydrolase_1"/>
</dbReference>
<dbReference type="Proteomes" id="UP000326907">
    <property type="component" value="Unassembled WGS sequence"/>
</dbReference>
<keyword evidence="5" id="KW-1185">Reference proteome</keyword>
<dbReference type="InterPro" id="IPR050266">
    <property type="entry name" value="AB_hydrolase_sf"/>
</dbReference>
<comment type="caution">
    <text evidence="4">The sequence shown here is derived from an EMBL/GenBank/DDBJ whole genome shotgun (WGS) entry which is preliminary data.</text>
</comment>